<evidence type="ECO:0000313" key="2">
    <source>
        <dbReference type="EMBL" id="SLM49410.1"/>
    </source>
</evidence>
<feature type="signal peptide" evidence="1">
    <location>
        <begin position="1"/>
        <end position="19"/>
    </location>
</feature>
<protein>
    <recommendedName>
        <fullName evidence="4">Lipoprotein</fullName>
    </recommendedName>
</protein>
<dbReference type="EMBL" id="LT828648">
    <property type="protein sequence ID" value="SLM49410.1"/>
    <property type="molecule type" value="Genomic_DNA"/>
</dbReference>
<evidence type="ECO:0008006" key="4">
    <source>
        <dbReference type="Google" id="ProtNLM"/>
    </source>
</evidence>
<reference evidence="2 3" key="1">
    <citation type="submission" date="2017-03" db="EMBL/GenBank/DDBJ databases">
        <authorList>
            <person name="Afonso C.L."/>
            <person name="Miller P.J."/>
            <person name="Scott M.A."/>
            <person name="Spackman E."/>
            <person name="Goraichik I."/>
            <person name="Dimitrov K.M."/>
            <person name="Suarez D.L."/>
            <person name="Swayne D.E."/>
        </authorList>
    </citation>
    <scope>NUCLEOTIDE SEQUENCE [LARGE SCALE GENOMIC DNA]</scope>
    <source>
        <strain evidence="2">Genome sequencing of Nitrospira japonica strain NJ11</strain>
    </source>
</reference>
<keyword evidence="3" id="KW-1185">Reference proteome</keyword>
<keyword evidence="1" id="KW-0732">Signal</keyword>
<dbReference type="RefSeq" id="WP_080887640.1">
    <property type="nucleotide sequence ID" value="NZ_LT828648.1"/>
</dbReference>
<dbReference type="Proteomes" id="UP000192042">
    <property type="component" value="Chromosome I"/>
</dbReference>
<dbReference type="KEGG" id="nja:NSJP_3243"/>
<evidence type="ECO:0000313" key="3">
    <source>
        <dbReference type="Proteomes" id="UP000192042"/>
    </source>
</evidence>
<name>A0A1W1I8T8_9BACT</name>
<organism evidence="2 3">
    <name type="scientific">Nitrospira japonica</name>
    <dbReference type="NCBI Taxonomy" id="1325564"/>
    <lineage>
        <taxon>Bacteria</taxon>
        <taxon>Pseudomonadati</taxon>
        <taxon>Nitrospirota</taxon>
        <taxon>Nitrospiria</taxon>
        <taxon>Nitrospirales</taxon>
        <taxon>Nitrospiraceae</taxon>
        <taxon>Nitrospira</taxon>
    </lineage>
</organism>
<evidence type="ECO:0000256" key="1">
    <source>
        <dbReference type="SAM" id="SignalP"/>
    </source>
</evidence>
<dbReference type="AlphaFoldDB" id="A0A1W1I8T8"/>
<accession>A0A1W1I8T8</accession>
<dbReference type="PROSITE" id="PS51257">
    <property type="entry name" value="PROKAR_LIPOPROTEIN"/>
    <property type="match status" value="1"/>
</dbReference>
<gene>
    <name evidence="2" type="ORF">NSJP_3243</name>
</gene>
<feature type="chain" id="PRO_5012686951" description="Lipoprotein" evidence="1">
    <location>
        <begin position="20"/>
        <end position="144"/>
    </location>
</feature>
<sequence>MMRVVLLLLLAVLTGCAHHDLDALRASKPDLMQEVVGPYDGLSKCAKERFDQDRSDNLTLSENPNKGINRLAMLRNRSGFLSKRGQDALFEFTFVRQSAKSTLVEFRSVSSTNQTDPAWRAIAECSASLRIEPPPSPSAALGNS</sequence>
<proteinExistence type="predicted"/>